<reference evidence="2" key="1">
    <citation type="submission" date="2021-02" db="EMBL/GenBank/DDBJ databases">
        <authorList>
            <person name="Nowell W R."/>
        </authorList>
    </citation>
    <scope>NUCLEOTIDE SEQUENCE</scope>
</reference>
<evidence type="ECO:0000313" key="3">
    <source>
        <dbReference type="Proteomes" id="UP000676336"/>
    </source>
</evidence>
<dbReference type="Proteomes" id="UP000676336">
    <property type="component" value="Unassembled WGS sequence"/>
</dbReference>
<comment type="caution">
    <text evidence="2">The sequence shown here is derived from an EMBL/GenBank/DDBJ whole genome shotgun (WGS) entry which is preliminary data.</text>
</comment>
<protein>
    <recommendedName>
        <fullName evidence="1">PBZ-type domain-containing protein</fullName>
    </recommendedName>
</protein>
<dbReference type="EMBL" id="CAJOBI010370807">
    <property type="protein sequence ID" value="CAF5229518.1"/>
    <property type="molecule type" value="Genomic_DNA"/>
</dbReference>
<evidence type="ECO:0000259" key="1">
    <source>
        <dbReference type="Pfam" id="PF10283"/>
    </source>
</evidence>
<dbReference type="Pfam" id="PF10283">
    <property type="entry name" value="zf-CCHH"/>
    <property type="match status" value="1"/>
</dbReference>
<sequence length="42" mass="4806">MLPDQDQNHQADVHVTGGRRACRYGRDCFRKDADHRAGFAHP</sequence>
<evidence type="ECO:0000313" key="2">
    <source>
        <dbReference type="EMBL" id="CAF5229518.1"/>
    </source>
</evidence>
<accession>A0A8S3KD44</accession>
<proteinExistence type="predicted"/>
<feature type="domain" description="PBZ-type" evidence="1">
    <location>
        <begin position="19"/>
        <end position="42"/>
    </location>
</feature>
<dbReference type="InterPro" id="IPR019406">
    <property type="entry name" value="APLF_PBZ"/>
</dbReference>
<organism evidence="2 3">
    <name type="scientific">Rotaria magnacalcarata</name>
    <dbReference type="NCBI Taxonomy" id="392030"/>
    <lineage>
        <taxon>Eukaryota</taxon>
        <taxon>Metazoa</taxon>
        <taxon>Spiralia</taxon>
        <taxon>Gnathifera</taxon>
        <taxon>Rotifera</taxon>
        <taxon>Eurotatoria</taxon>
        <taxon>Bdelloidea</taxon>
        <taxon>Philodinida</taxon>
        <taxon>Philodinidae</taxon>
        <taxon>Rotaria</taxon>
    </lineage>
</organism>
<dbReference type="AlphaFoldDB" id="A0A8S3KD44"/>
<feature type="non-terminal residue" evidence="2">
    <location>
        <position position="1"/>
    </location>
</feature>
<name>A0A8S3KD44_9BILA</name>
<gene>
    <name evidence="2" type="ORF">SMN809_LOCUS86438</name>
</gene>